<gene>
    <name evidence="2" type="ORF">PGT21_035668</name>
</gene>
<feature type="compositionally biased region" description="Polar residues" evidence="1">
    <location>
        <begin position="148"/>
        <end position="178"/>
    </location>
</feature>
<feature type="compositionally biased region" description="Polar residues" evidence="1">
    <location>
        <begin position="591"/>
        <end position="608"/>
    </location>
</feature>
<organism evidence="2 3">
    <name type="scientific">Puccinia graminis f. sp. tritici</name>
    <dbReference type="NCBI Taxonomy" id="56615"/>
    <lineage>
        <taxon>Eukaryota</taxon>
        <taxon>Fungi</taxon>
        <taxon>Dikarya</taxon>
        <taxon>Basidiomycota</taxon>
        <taxon>Pucciniomycotina</taxon>
        <taxon>Pucciniomycetes</taxon>
        <taxon>Pucciniales</taxon>
        <taxon>Pucciniaceae</taxon>
        <taxon>Puccinia</taxon>
    </lineage>
</organism>
<feature type="region of interest" description="Disordered" evidence="1">
    <location>
        <begin position="573"/>
        <end position="608"/>
    </location>
</feature>
<feature type="region of interest" description="Disordered" evidence="1">
    <location>
        <begin position="37"/>
        <end position="87"/>
    </location>
</feature>
<evidence type="ECO:0000256" key="1">
    <source>
        <dbReference type="SAM" id="MobiDB-lite"/>
    </source>
</evidence>
<dbReference type="AlphaFoldDB" id="A0A5B0MR05"/>
<feature type="compositionally biased region" description="Polar residues" evidence="1">
    <location>
        <begin position="208"/>
        <end position="217"/>
    </location>
</feature>
<feature type="compositionally biased region" description="Polar residues" evidence="1">
    <location>
        <begin position="504"/>
        <end position="519"/>
    </location>
</feature>
<feature type="region of interest" description="Disordered" evidence="1">
    <location>
        <begin position="106"/>
        <end position="125"/>
    </location>
</feature>
<evidence type="ECO:0000313" key="2">
    <source>
        <dbReference type="EMBL" id="KAA1078494.1"/>
    </source>
</evidence>
<accession>A0A5B0MR05</accession>
<protein>
    <submittedName>
        <fullName evidence="2">Uncharacterized protein</fullName>
    </submittedName>
</protein>
<comment type="caution">
    <text evidence="2">The sequence shown here is derived from an EMBL/GenBank/DDBJ whole genome shotgun (WGS) entry which is preliminary data.</text>
</comment>
<dbReference type="EMBL" id="VSWC01000144">
    <property type="protein sequence ID" value="KAA1078494.1"/>
    <property type="molecule type" value="Genomic_DNA"/>
</dbReference>
<sequence>MHQPMDHDHAPTLGKPNLSQFRIQLMAETANIKRSCIGRSPCERGNTGATPDPNPSRTRGRSTTTRSELNSNRSTAQKQSAAYQPIGRIRKEKKEYVDSDGVLDGRLLLTEPNDPSEIEDGHKLRNNAAVDENLNQRLAEFDQKKNQNDQPQHSIDSSSTSSAFKPSLLSTTTTSQYPSDHPHEDLLTIASTTVPSACSASSELVGTLDHQPNNHRPQLSFDPVVRIIPNPDEENSSDEENPRQRSRSRTRKRPVRLCTKKIALPLNISTSSLIGIGHHSNHSNASLIPNSPPGGVSSRELFAQTRKEIDEDEQFIPDVPRYLNLTLPSITRQPDRRALRLEEEHRLERWRQMGGGHKSNLKPNAFSNLSHLSPALREQLTSATVPVQLTTNTAINSIASSISPDDVLTQSASFSKQLTSVDSKAQLKNSEPDHSIAPPIPGTITSPDCEPAHISVSVIDQTVCAESESPCLLMKDGYKRSPFRWFGQKAKSIRLDRQRKVSGNLRNAPTSPPAESTGDSPPALLQKTPTPAWVDQSSQCMSPDKSLEGAPLKRMSTPRCLAEEVVITGAPLQRTATPSTSLQKPLVVPPQHNSTQGAPLEKTSTPGAALQRSATTGTLGSKPKQATFFKKLAIWRKTPPSSDRTELTIDPASGILDNVMVISTTSPTLPSNPIQNPSNASLLLETNGEALPDIPTDKWGSRKEVPLRECCNTCLSSASIEAATSLDNQLSPGALKHYHKKSWILQDTLRQGGIPSQQIKLISEELGAPYTSWVAQDSKY</sequence>
<keyword evidence="3" id="KW-1185">Reference proteome</keyword>
<reference evidence="2 3" key="1">
    <citation type="submission" date="2019-05" db="EMBL/GenBank/DDBJ databases">
        <title>Emergence of the Ug99 lineage of the wheat stem rust pathogen through somatic hybridization.</title>
        <authorList>
            <person name="Li F."/>
            <person name="Upadhyaya N.M."/>
            <person name="Sperschneider J."/>
            <person name="Matny O."/>
            <person name="Nguyen-Phuc H."/>
            <person name="Mago R."/>
            <person name="Raley C."/>
            <person name="Miller M.E."/>
            <person name="Silverstein K.A.T."/>
            <person name="Henningsen E."/>
            <person name="Hirsch C.D."/>
            <person name="Visser B."/>
            <person name="Pretorius Z.A."/>
            <person name="Steffenson B.J."/>
            <person name="Schwessinger B."/>
            <person name="Dodds P.N."/>
            <person name="Figueroa M."/>
        </authorList>
    </citation>
    <scope>NUCLEOTIDE SEQUENCE [LARGE SCALE GENOMIC DNA]</scope>
    <source>
        <strain evidence="2">21-0</strain>
    </source>
</reference>
<feature type="region of interest" description="Disordered" evidence="1">
    <location>
        <begin position="496"/>
        <end position="554"/>
    </location>
</feature>
<dbReference type="Proteomes" id="UP000324748">
    <property type="component" value="Unassembled WGS sequence"/>
</dbReference>
<dbReference type="OrthoDB" id="2499795at2759"/>
<feature type="compositionally biased region" description="Polar residues" evidence="1">
    <location>
        <begin position="574"/>
        <end position="583"/>
    </location>
</feature>
<feature type="compositionally biased region" description="Basic residues" evidence="1">
    <location>
        <begin position="244"/>
        <end position="255"/>
    </location>
</feature>
<proteinExistence type="predicted"/>
<name>A0A5B0MR05_PUCGR</name>
<feature type="region of interest" description="Disordered" evidence="1">
    <location>
        <begin position="208"/>
        <end position="255"/>
    </location>
</feature>
<feature type="compositionally biased region" description="Polar residues" evidence="1">
    <location>
        <begin position="68"/>
        <end position="82"/>
    </location>
</feature>
<evidence type="ECO:0000313" key="3">
    <source>
        <dbReference type="Proteomes" id="UP000324748"/>
    </source>
</evidence>
<feature type="region of interest" description="Disordered" evidence="1">
    <location>
        <begin position="142"/>
        <end position="183"/>
    </location>
</feature>